<keyword evidence="4" id="KW-0670">Pyruvate</keyword>
<dbReference type="GO" id="GO:0006744">
    <property type="term" value="P:ubiquinone biosynthetic process"/>
    <property type="evidence" value="ECO:0007669"/>
    <property type="project" value="UniProtKB-KW"/>
</dbReference>
<evidence type="ECO:0000256" key="2">
    <source>
        <dbReference type="ARBA" id="ARBA00022688"/>
    </source>
</evidence>
<dbReference type="EC" id="4.1.3.40" evidence="4"/>
<dbReference type="Pfam" id="PF04345">
    <property type="entry name" value="Chor_lyase"/>
    <property type="match status" value="1"/>
</dbReference>
<evidence type="ECO:0000256" key="1">
    <source>
        <dbReference type="ARBA" id="ARBA00022490"/>
    </source>
</evidence>
<dbReference type="InterPro" id="IPR007440">
    <property type="entry name" value="Chorismate--pyruvate_lyase"/>
</dbReference>
<dbReference type="InterPro" id="IPR028978">
    <property type="entry name" value="Chorismate_lyase_/UTRA_dom_sf"/>
</dbReference>
<gene>
    <name evidence="4" type="ORF">MNBD_GAMMA03-1509</name>
</gene>
<reference evidence="4" key="1">
    <citation type="submission" date="2018-06" db="EMBL/GenBank/DDBJ databases">
        <authorList>
            <person name="Zhirakovskaya E."/>
        </authorList>
    </citation>
    <scope>NUCLEOTIDE SEQUENCE</scope>
</reference>
<dbReference type="PANTHER" id="PTHR38683">
    <property type="entry name" value="CHORISMATE PYRUVATE-LYASE"/>
    <property type="match status" value="1"/>
</dbReference>
<dbReference type="AlphaFoldDB" id="A0A3B0W905"/>
<proteinExistence type="inferred from homology"/>
<name>A0A3B0W905_9ZZZZ</name>
<keyword evidence="1" id="KW-0963">Cytoplasm</keyword>
<dbReference type="GO" id="GO:0005829">
    <property type="term" value="C:cytosol"/>
    <property type="evidence" value="ECO:0007669"/>
    <property type="project" value="TreeGrafter"/>
</dbReference>
<dbReference type="EMBL" id="UOFC01000128">
    <property type="protein sequence ID" value="VAW47177.1"/>
    <property type="molecule type" value="Genomic_DNA"/>
</dbReference>
<protein>
    <submittedName>
        <fullName evidence="4">Chorismate--pyruvate lyase</fullName>
        <ecNumber evidence="4">4.1.3.40</ecNumber>
    </submittedName>
</protein>
<dbReference type="SUPFAM" id="SSF64288">
    <property type="entry name" value="Chorismate lyase-like"/>
    <property type="match status" value="1"/>
</dbReference>
<evidence type="ECO:0000256" key="3">
    <source>
        <dbReference type="ARBA" id="ARBA00023239"/>
    </source>
</evidence>
<keyword evidence="2" id="KW-0831">Ubiquinone biosynthesis</keyword>
<organism evidence="4">
    <name type="scientific">hydrothermal vent metagenome</name>
    <dbReference type="NCBI Taxonomy" id="652676"/>
    <lineage>
        <taxon>unclassified sequences</taxon>
        <taxon>metagenomes</taxon>
        <taxon>ecological metagenomes</taxon>
    </lineage>
</organism>
<dbReference type="HAMAP" id="MF_01632">
    <property type="entry name" value="UbiC"/>
    <property type="match status" value="1"/>
</dbReference>
<accession>A0A3B0W905</accession>
<sequence>MLAENRIFKIKQLLNKQKYSQVTHASPLFWKPEKLINRITSNKDIQHWLNTQGSLTTRLRQLCPALEVVILSEKLERPLINEAQSLGLQSHELAWIRCVLLKGGEENWVYARTVIPHFLEPNPWTHLQQLGNKPLGEVLFQDNTVQRTSFTFARQPLTIWPYLPISPNQQNNSIGYARRSIFTQQKAPLLLTEVFLPSLLIGV</sequence>
<dbReference type="Gene3D" id="3.40.1410.10">
    <property type="entry name" value="Chorismate lyase-like"/>
    <property type="match status" value="1"/>
</dbReference>
<evidence type="ECO:0000313" key="4">
    <source>
        <dbReference type="EMBL" id="VAW47177.1"/>
    </source>
</evidence>
<dbReference type="GO" id="GO:0008813">
    <property type="term" value="F:chorismate lyase activity"/>
    <property type="evidence" value="ECO:0007669"/>
    <property type="project" value="UniProtKB-EC"/>
</dbReference>
<dbReference type="PANTHER" id="PTHR38683:SF1">
    <property type="entry name" value="CHORISMATE PYRUVATE-LYASE"/>
    <property type="match status" value="1"/>
</dbReference>
<keyword evidence="3 4" id="KW-0456">Lyase</keyword>